<sequence length="98" mass="11189">MAKISVWAMALITFVIIGATFWYAEDGDHIDHQGCKLGIVNLKIGQSARYNNPCMKATCYGDFTRLVINGCPDSDEDFKGEDLNRQLWPFCCDDYWKK</sequence>
<accession>A0A0C9SCS3</accession>
<dbReference type="EMBL" id="GBZX01001148">
    <property type="protein sequence ID" value="JAG91592.1"/>
    <property type="molecule type" value="mRNA"/>
</dbReference>
<protein>
    <submittedName>
        <fullName evidence="2">Putative secreted protein</fullName>
    </submittedName>
</protein>
<reference evidence="2" key="1">
    <citation type="journal article" date="2015" name="PLoS ONE">
        <title>An Insight into the Sialome of the Lone Star Tick, Amblyomma americanum, with a Glimpse on Its Time Dependent Gene Expression.</title>
        <authorList>
            <person name="Karim S."/>
            <person name="Ribeiro J.M."/>
        </authorList>
    </citation>
    <scope>NUCLEOTIDE SEQUENCE</scope>
    <source>
        <tissue evidence="2">Salivary gland</tissue>
    </source>
</reference>
<evidence type="ECO:0000313" key="2">
    <source>
        <dbReference type="EMBL" id="JAG91592.1"/>
    </source>
</evidence>
<name>A0A0C9SCS3_AMBAM</name>
<feature type="transmembrane region" description="Helical" evidence="1">
    <location>
        <begin position="6"/>
        <end position="24"/>
    </location>
</feature>
<keyword evidence="1" id="KW-1133">Transmembrane helix</keyword>
<keyword evidence="1" id="KW-0812">Transmembrane</keyword>
<evidence type="ECO:0000256" key="1">
    <source>
        <dbReference type="SAM" id="Phobius"/>
    </source>
</evidence>
<organism evidence="2">
    <name type="scientific">Amblyomma americanum</name>
    <name type="common">Lone star tick</name>
    <dbReference type="NCBI Taxonomy" id="6943"/>
    <lineage>
        <taxon>Eukaryota</taxon>
        <taxon>Metazoa</taxon>
        <taxon>Ecdysozoa</taxon>
        <taxon>Arthropoda</taxon>
        <taxon>Chelicerata</taxon>
        <taxon>Arachnida</taxon>
        <taxon>Acari</taxon>
        <taxon>Parasitiformes</taxon>
        <taxon>Ixodida</taxon>
        <taxon>Ixodoidea</taxon>
        <taxon>Ixodidae</taxon>
        <taxon>Amblyomminae</taxon>
        <taxon>Amblyomma</taxon>
    </lineage>
</organism>
<keyword evidence="1" id="KW-0472">Membrane</keyword>
<proteinExistence type="evidence at transcript level"/>
<dbReference type="AlphaFoldDB" id="A0A0C9SCS3"/>